<dbReference type="PANTHER" id="PTHR42929:SF1">
    <property type="entry name" value="INNER MEMBRANE ABC TRANSPORTER PERMEASE PROTEIN YDCU-RELATED"/>
    <property type="match status" value="1"/>
</dbReference>
<keyword evidence="5 8" id="KW-0812">Transmembrane</keyword>
<evidence type="ECO:0000256" key="5">
    <source>
        <dbReference type="ARBA" id="ARBA00022692"/>
    </source>
</evidence>
<dbReference type="PANTHER" id="PTHR42929">
    <property type="entry name" value="INNER MEMBRANE ABC TRANSPORTER PERMEASE PROTEIN YDCU-RELATED-RELATED"/>
    <property type="match status" value="1"/>
</dbReference>
<name>A0A0F6ZPN7_9BACT</name>
<evidence type="ECO:0000256" key="3">
    <source>
        <dbReference type="ARBA" id="ARBA00022448"/>
    </source>
</evidence>
<feature type="transmembrane region" description="Helical" evidence="8">
    <location>
        <begin position="96"/>
        <end position="116"/>
    </location>
</feature>
<dbReference type="GO" id="GO:0005886">
    <property type="term" value="C:plasma membrane"/>
    <property type="evidence" value="ECO:0007669"/>
    <property type="project" value="UniProtKB-SubCell"/>
</dbReference>
<dbReference type="Proteomes" id="UP000290495">
    <property type="component" value="Chromosome"/>
</dbReference>
<dbReference type="GO" id="GO:0055085">
    <property type="term" value="P:transmembrane transport"/>
    <property type="evidence" value="ECO:0007669"/>
    <property type="project" value="InterPro"/>
</dbReference>
<feature type="transmembrane region" description="Helical" evidence="8">
    <location>
        <begin position="61"/>
        <end position="84"/>
    </location>
</feature>
<feature type="transmembrane region" description="Helical" evidence="8">
    <location>
        <begin position="242"/>
        <end position="263"/>
    </location>
</feature>
<feature type="transmembrane region" description="Helical" evidence="8">
    <location>
        <begin position="21"/>
        <end position="41"/>
    </location>
</feature>
<dbReference type="Pfam" id="PF00528">
    <property type="entry name" value="BPD_transp_1"/>
    <property type="match status" value="1"/>
</dbReference>
<dbReference type="AlphaFoldDB" id="A0A0F6ZPN7"/>
<dbReference type="HOGENOM" id="CLU_016047_18_8_14"/>
<comment type="subcellular location">
    <subcellularLocation>
        <location evidence="1 8">Cell membrane</location>
        <topology evidence="1 8">Multi-pass membrane protein</topology>
    </subcellularLocation>
</comment>
<dbReference type="Gene3D" id="1.10.3720.10">
    <property type="entry name" value="MetI-like"/>
    <property type="match status" value="1"/>
</dbReference>
<dbReference type="CDD" id="cd06261">
    <property type="entry name" value="TM_PBP2"/>
    <property type="match status" value="1"/>
</dbReference>
<evidence type="ECO:0000256" key="7">
    <source>
        <dbReference type="ARBA" id="ARBA00023136"/>
    </source>
</evidence>
<evidence type="ECO:0000313" key="9">
    <source>
        <dbReference type="EMBL" id="VEU68728.1"/>
    </source>
</evidence>
<feature type="transmembrane region" description="Helical" evidence="8">
    <location>
        <begin position="136"/>
        <end position="158"/>
    </location>
</feature>
<keyword evidence="4" id="KW-1003">Cell membrane</keyword>
<evidence type="ECO:0000256" key="8">
    <source>
        <dbReference type="RuleBase" id="RU363032"/>
    </source>
</evidence>
<organism evidence="9 10">
    <name type="scientific">Mycoplasmopsis canis</name>
    <dbReference type="NCBI Taxonomy" id="29555"/>
    <lineage>
        <taxon>Bacteria</taxon>
        <taxon>Bacillati</taxon>
        <taxon>Mycoplasmatota</taxon>
        <taxon>Mycoplasmoidales</taxon>
        <taxon>Metamycoplasmataceae</taxon>
        <taxon>Mycoplasmopsis</taxon>
    </lineage>
</organism>
<dbReference type="RefSeq" id="WP_004794526.1">
    <property type="nucleotide sequence ID" value="NZ_CP011368.1"/>
</dbReference>
<keyword evidence="7 8" id="KW-0472">Membrane</keyword>
<feature type="transmembrane region" description="Helical" evidence="8">
    <location>
        <begin position="191"/>
        <end position="211"/>
    </location>
</feature>
<evidence type="ECO:0000256" key="6">
    <source>
        <dbReference type="ARBA" id="ARBA00022989"/>
    </source>
</evidence>
<keyword evidence="6 8" id="KW-1133">Transmembrane helix</keyword>
<dbReference type="EMBL" id="LR215010">
    <property type="protein sequence ID" value="VEU68728.1"/>
    <property type="molecule type" value="Genomic_DNA"/>
</dbReference>
<dbReference type="STRING" id="29555.AAW50_01980"/>
<accession>A0A0F6ZPN7</accession>
<comment type="similarity">
    <text evidence="2">Belongs to the binding-protein-dependent transport system permease family. CysTW subfamily.</text>
</comment>
<dbReference type="SUPFAM" id="SSF161098">
    <property type="entry name" value="MetI-like"/>
    <property type="match status" value="1"/>
</dbReference>
<evidence type="ECO:0000256" key="4">
    <source>
        <dbReference type="ARBA" id="ARBA00022475"/>
    </source>
</evidence>
<evidence type="ECO:0000313" key="10">
    <source>
        <dbReference type="Proteomes" id="UP000290495"/>
    </source>
</evidence>
<protein>
    <submittedName>
        <fullName evidence="9">Polyamine (Spermidine/putrescine) ABC transporter permease</fullName>
    </submittedName>
</protein>
<reference evidence="9 10" key="1">
    <citation type="submission" date="2019-01" db="EMBL/GenBank/DDBJ databases">
        <authorList>
            <consortium name="Pathogen Informatics"/>
        </authorList>
    </citation>
    <scope>NUCLEOTIDE SEQUENCE [LARGE SCALE GENOMIC DNA]</scope>
    <source>
        <strain evidence="9 10">NCTC10146</strain>
    </source>
</reference>
<evidence type="ECO:0000256" key="2">
    <source>
        <dbReference type="ARBA" id="ARBA00007069"/>
    </source>
</evidence>
<gene>
    <name evidence="9" type="primary">potB</name>
    <name evidence="9" type="ORF">NCTC10146_00180</name>
</gene>
<dbReference type="eggNOG" id="COG1176">
    <property type="taxonomic scope" value="Bacteria"/>
</dbReference>
<proteinExistence type="inferred from homology"/>
<evidence type="ECO:0000256" key="1">
    <source>
        <dbReference type="ARBA" id="ARBA00004651"/>
    </source>
</evidence>
<dbReference type="PROSITE" id="PS50928">
    <property type="entry name" value="ABC_TM1"/>
    <property type="match status" value="1"/>
</dbReference>
<dbReference type="KEGG" id="mcas:AAW50_01980"/>
<sequence>MNSKIKSLFTFDKKAYLFIPYLFLAIFLILLPILMIVISAFSTKDFDAYVLIKDSNTWNIIGRSLWIGIVSALLCLFIGFPYAYFVSRSKSKLFKIFALSLMISPLAIFTVARIYSIKGLALAIFASNPKSLNNEFFIIFGLTYLNIPLMVMPLYTVFKDMPKNIIEASHDLGFGNVETIFKVVIPYGTKAILSGLGIIFLSSATTFIVSAKLLPDGSQNQLIGIVINSKINPGNKYDLSSGSMLVIVVSAIFIGIYSLLLIVPKIIFKLKKGAHYE</sequence>
<keyword evidence="3 8" id="KW-0813">Transport</keyword>
<dbReference type="InterPro" id="IPR035906">
    <property type="entry name" value="MetI-like_sf"/>
</dbReference>
<dbReference type="InterPro" id="IPR000515">
    <property type="entry name" value="MetI-like"/>
</dbReference>